<dbReference type="PANTHER" id="PTHR21666">
    <property type="entry name" value="PEPTIDASE-RELATED"/>
    <property type="match status" value="1"/>
</dbReference>
<evidence type="ECO:0000313" key="4">
    <source>
        <dbReference type="Proteomes" id="UP000556436"/>
    </source>
</evidence>
<accession>A0A7W7LDB7</accession>
<gene>
    <name evidence="3" type="ORF">FHS38_003575</name>
</gene>
<feature type="compositionally biased region" description="Low complexity" evidence="1">
    <location>
        <begin position="157"/>
        <end position="173"/>
    </location>
</feature>
<feature type="region of interest" description="Disordered" evidence="1">
    <location>
        <begin position="1"/>
        <end position="36"/>
    </location>
</feature>
<feature type="region of interest" description="Disordered" evidence="1">
    <location>
        <begin position="143"/>
        <end position="173"/>
    </location>
</feature>
<dbReference type="AlphaFoldDB" id="A0A7W7LDB7"/>
<evidence type="ECO:0000256" key="1">
    <source>
        <dbReference type="SAM" id="MobiDB-lite"/>
    </source>
</evidence>
<organism evidence="3 4">
    <name type="scientific">Streptomyces netropsis</name>
    <name type="common">Streptoverticillium netropsis</name>
    <dbReference type="NCBI Taxonomy" id="55404"/>
    <lineage>
        <taxon>Bacteria</taxon>
        <taxon>Bacillati</taxon>
        <taxon>Actinomycetota</taxon>
        <taxon>Actinomycetes</taxon>
        <taxon>Kitasatosporales</taxon>
        <taxon>Streptomycetaceae</taxon>
        <taxon>Streptomyces</taxon>
    </lineage>
</organism>
<name>A0A7W7LDB7_STRNE</name>
<sequence length="427" mass="42717">MASNKPALGDGSYEPYGPYGSYDQPEPSEPYGAYAPEPSIVPAYMAPLTPPAEPAVAVEPAVSPMAAGPAGEPGEVWNPTEDSIAPVRGRHRVVKQRGGTMARSGAVLGVGVIAAVGAGGMATAQDRPAAPISVPDVTQNIPGFGALLGDDDKKSDPAAASGSAAAQAPGADQPLTQAGLSAEEAARGTSDAGEALRARILQQAEHQQNLGDEEAREAEAKKAAEAHRKAAAEKAEQAAAEKEKAEAEAAAEAKKAEAEKAAEKAAEKSSNESSGESSSESGGGGSESSGGGGHSSGSYSLPVGSYTLTAGFGQAGDMWSANHTGADFAAPTGTPVKAVGGGTITSAGWAGAYGYRVVLTLDDGTQIWYCHLSSMVVTSGQVSAGDVIGRVGATGNVTGPHLHLETRPGGGSPVDPLSWLRGRGLEP</sequence>
<feature type="compositionally biased region" description="Basic and acidic residues" evidence="1">
    <location>
        <begin position="217"/>
        <end position="270"/>
    </location>
</feature>
<keyword evidence="3" id="KW-0378">Hydrolase</keyword>
<dbReference type="GO" id="GO:0004222">
    <property type="term" value="F:metalloendopeptidase activity"/>
    <property type="evidence" value="ECO:0007669"/>
    <property type="project" value="TreeGrafter"/>
</dbReference>
<comment type="caution">
    <text evidence="3">The sequence shown here is derived from an EMBL/GenBank/DDBJ whole genome shotgun (WGS) entry which is preliminary data.</text>
</comment>
<evidence type="ECO:0000313" key="3">
    <source>
        <dbReference type="EMBL" id="MBB4887521.1"/>
    </source>
</evidence>
<evidence type="ECO:0000259" key="2">
    <source>
        <dbReference type="Pfam" id="PF01551"/>
    </source>
</evidence>
<feature type="compositionally biased region" description="Low complexity" evidence="1">
    <location>
        <begin position="271"/>
        <end position="280"/>
    </location>
</feature>
<dbReference type="Proteomes" id="UP000556436">
    <property type="component" value="Unassembled WGS sequence"/>
</dbReference>
<feature type="region of interest" description="Disordered" evidence="1">
    <location>
        <begin position="399"/>
        <end position="427"/>
    </location>
</feature>
<feature type="domain" description="M23ase beta-sheet core" evidence="2">
    <location>
        <begin position="322"/>
        <end position="416"/>
    </location>
</feature>
<feature type="region of interest" description="Disordered" evidence="1">
    <location>
        <begin position="206"/>
        <end position="297"/>
    </location>
</feature>
<dbReference type="RefSeq" id="WP_373301842.1">
    <property type="nucleotide sequence ID" value="NZ_BMRW01000009.1"/>
</dbReference>
<dbReference type="CDD" id="cd12797">
    <property type="entry name" value="M23_peptidase"/>
    <property type="match status" value="1"/>
</dbReference>
<dbReference type="InterPro" id="IPR050570">
    <property type="entry name" value="Cell_wall_metabolism_enzyme"/>
</dbReference>
<feature type="compositionally biased region" description="Gly residues" evidence="1">
    <location>
        <begin position="281"/>
        <end position="295"/>
    </location>
</feature>
<feature type="compositionally biased region" description="Low complexity" evidence="1">
    <location>
        <begin position="9"/>
        <end position="23"/>
    </location>
</feature>
<dbReference type="EMBL" id="JACHJG010000007">
    <property type="protein sequence ID" value="MBB4887521.1"/>
    <property type="molecule type" value="Genomic_DNA"/>
</dbReference>
<dbReference type="SUPFAM" id="SSF51261">
    <property type="entry name" value="Duplicated hybrid motif"/>
    <property type="match status" value="1"/>
</dbReference>
<dbReference type="InterPro" id="IPR016047">
    <property type="entry name" value="M23ase_b-sheet_dom"/>
</dbReference>
<dbReference type="PANTHER" id="PTHR21666:SF270">
    <property type="entry name" value="MUREIN HYDROLASE ACTIVATOR ENVC"/>
    <property type="match status" value="1"/>
</dbReference>
<protein>
    <submittedName>
        <fullName evidence="3">Murein DD-endopeptidase MepM/ murein hydrolase activator NlpD</fullName>
    </submittedName>
</protein>
<dbReference type="InterPro" id="IPR011055">
    <property type="entry name" value="Dup_hybrid_motif"/>
</dbReference>
<keyword evidence="4" id="KW-1185">Reference proteome</keyword>
<dbReference type="Gene3D" id="2.70.70.10">
    <property type="entry name" value="Glucose Permease (Domain IIA)"/>
    <property type="match status" value="1"/>
</dbReference>
<proteinExistence type="predicted"/>
<dbReference type="Pfam" id="PF01551">
    <property type="entry name" value="Peptidase_M23"/>
    <property type="match status" value="1"/>
</dbReference>
<reference evidence="3 4" key="1">
    <citation type="submission" date="2020-08" db="EMBL/GenBank/DDBJ databases">
        <title>Genomic Encyclopedia of Type Strains, Phase III (KMG-III): the genomes of soil and plant-associated and newly described type strains.</title>
        <authorList>
            <person name="Whitman W."/>
        </authorList>
    </citation>
    <scope>NUCLEOTIDE SEQUENCE [LARGE SCALE GENOMIC DNA]</scope>
    <source>
        <strain evidence="3 4">CECT 3265</strain>
    </source>
</reference>